<feature type="domain" description="SHSP" evidence="3">
    <location>
        <begin position="26"/>
        <end position="85"/>
    </location>
</feature>
<organism evidence="4 5">
    <name type="scientific">Candidatus Caccosoma faecigallinarum</name>
    <dbReference type="NCBI Taxonomy" id="2840720"/>
    <lineage>
        <taxon>Bacteria</taxon>
        <taxon>Bacillati</taxon>
        <taxon>Bacillota</taxon>
        <taxon>Bacillota incertae sedis</taxon>
        <taxon>Candidatus Caccosoma</taxon>
    </lineage>
</organism>
<gene>
    <name evidence="4" type="ORF">IAD04_01790</name>
</gene>
<evidence type="ECO:0000313" key="4">
    <source>
        <dbReference type="EMBL" id="HIT17097.1"/>
    </source>
</evidence>
<proteinExistence type="inferred from homology"/>
<dbReference type="Proteomes" id="UP000886893">
    <property type="component" value="Unassembled WGS sequence"/>
</dbReference>
<evidence type="ECO:0000256" key="1">
    <source>
        <dbReference type="PROSITE-ProRule" id="PRU00285"/>
    </source>
</evidence>
<evidence type="ECO:0000259" key="3">
    <source>
        <dbReference type="PROSITE" id="PS01031"/>
    </source>
</evidence>
<dbReference type="Gene3D" id="2.60.40.790">
    <property type="match status" value="1"/>
</dbReference>
<sequence length="85" mass="10218">MRNYLTKRHDPFDFMDPFFDDFFAGERNYNQLMKTDIKDEGDHYQLKMDLPAIKKEDIKISLNEGYLKISATFHDENEKNEQHGK</sequence>
<feature type="non-terminal residue" evidence="4">
    <location>
        <position position="85"/>
    </location>
</feature>
<name>A0A9D1K9D4_9FIRM</name>
<dbReference type="InterPro" id="IPR008978">
    <property type="entry name" value="HSP20-like_chaperone"/>
</dbReference>
<dbReference type="EMBL" id="DVKI01000051">
    <property type="protein sequence ID" value="HIT17097.1"/>
    <property type="molecule type" value="Genomic_DNA"/>
</dbReference>
<evidence type="ECO:0000256" key="2">
    <source>
        <dbReference type="RuleBase" id="RU003616"/>
    </source>
</evidence>
<dbReference type="Pfam" id="PF00011">
    <property type="entry name" value="HSP20"/>
    <property type="match status" value="1"/>
</dbReference>
<dbReference type="SUPFAM" id="SSF49764">
    <property type="entry name" value="HSP20-like chaperones"/>
    <property type="match status" value="1"/>
</dbReference>
<reference evidence="4" key="1">
    <citation type="submission" date="2020-10" db="EMBL/GenBank/DDBJ databases">
        <authorList>
            <person name="Gilroy R."/>
        </authorList>
    </citation>
    <scope>NUCLEOTIDE SEQUENCE</scope>
    <source>
        <strain evidence="4">14508</strain>
    </source>
</reference>
<dbReference type="AlphaFoldDB" id="A0A9D1K9D4"/>
<protein>
    <submittedName>
        <fullName evidence="4">Hsp20 family protein</fullName>
    </submittedName>
</protein>
<dbReference type="InterPro" id="IPR002068">
    <property type="entry name" value="A-crystallin/Hsp20_dom"/>
</dbReference>
<comment type="caution">
    <text evidence="4">The sequence shown here is derived from an EMBL/GenBank/DDBJ whole genome shotgun (WGS) entry which is preliminary data.</text>
</comment>
<evidence type="ECO:0000313" key="5">
    <source>
        <dbReference type="Proteomes" id="UP000886893"/>
    </source>
</evidence>
<comment type="similarity">
    <text evidence="1 2">Belongs to the small heat shock protein (HSP20) family.</text>
</comment>
<accession>A0A9D1K9D4</accession>
<reference evidence="4" key="2">
    <citation type="journal article" date="2021" name="PeerJ">
        <title>Extensive microbial diversity within the chicken gut microbiome revealed by metagenomics and culture.</title>
        <authorList>
            <person name="Gilroy R."/>
            <person name="Ravi A."/>
            <person name="Getino M."/>
            <person name="Pursley I."/>
            <person name="Horton D.L."/>
            <person name="Alikhan N.F."/>
            <person name="Baker D."/>
            <person name="Gharbi K."/>
            <person name="Hall N."/>
            <person name="Watson M."/>
            <person name="Adriaenssens E.M."/>
            <person name="Foster-Nyarko E."/>
            <person name="Jarju S."/>
            <person name="Secka A."/>
            <person name="Antonio M."/>
            <person name="Oren A."/>
            <person name="Chaudhuri R.R."/>
            <person name="La Ragione R."/>
            <person name="Hildebrand F."/>
            <person name="Pallen M.J."/>
        </authorList>
    </citation>
    <scope>NUCLEOTIDE SEQUENCE</scope>
    <source>
        <strain evidence="4">14508</strain>
    </source>
</reference>
<dbReference type="PROSITE" id="PS01031">
    <property type="entry name" value="SHSP"/>
    <property type="match status" value="1"/>
</dbReference>